<gene>
    <name evidence="3" type="ORF">SDRG_14384</name>
</gene>
<evidence type="ECO:0000256" key="1">
    <source>
        <dbReference type="SAM" id="MobiDB-lite"/>
    </source>
</evidence>
<accession>T0Q318</accession>
<keyword evidence="4" id="KW-1185">Reference proteome</keyword>
<reference evidence="3 4" key="1">
    <citation type="submission" date="2012-04" db="EMBL/GenBank/DDBJ databases">
        <title>The Genome Sequence of Saprolegnia declina VS20.</title>
        <authorList>
            <consortium name="The Broad Institute Genome Sequencing Platform"/>
            <person name="Russ C."/>
            <person name="Nusbaum C."/>
            <person name="Tyler B."/>
            <person name="van West P."/>
            <person name="Dieguez-Uribeondo J."/>
            <person name="de Bruijn I."/>
            <person name="Tripathy S."/>
            <person name="Jiang R."/>
            <person name="Young S.K."/>
            <person name="Zeng Q."/>
            <person name="Gargeya S."/>
            <person name="Fitzgerald M."/>
            <person name="Haas B."/>
            <person name="Abouelleil A."/>
            <person name="Alvarado L."/>
            <person name="Arachchi H.M."/>
            <person name="Berlin A."/>
            <person name="Chapman S.B."/>
            <person name="Goldberg J."/>
            <person name="Griggs A."/>
            <person name="Gujja S."/>
            <person name="Hansen M."/>
            <person name="Howarth C."/>
            <person name="Imamovic A."/>
            <person name="Larimer J."/>
            <person name="McCowen C."/>
            <person name="Montmayeur A."/>
            <person name="Murphy C."/>
            <person name="Neiman D."/>
            <person name="Pearson M."/>
            <person name="Priest M."/>
            <person name="Roberts A."/>
            <person name="Saif S."/>
            <person name="Shea T."/>
            <person name="Sisk P."/>
            <person name="Sykes S."/>
            <person name="Wortman J."/>
            <person name="Nusbaum C."/>
            <person name="Birren B."/>
        </authorList>
    </citation>
    <scope>NUCLEOTIDE SEQUENCE [LARGE SCALE GENOMIC DNA]</scope>
    <source>
        <strain evidence="3 4">VS20</strain>
    </source>
</reference>
<evidence type="ECO:0000313" key="4">
    <source>
        <dbReference type="Proteomes" id="UP000030762"/>
    </source>
</evidence>
<keyword evidence="2" id="KW-0472">Membrane</keyword>
<keyword evidence="2" id="KW-0812">Transmembrane</keyword>
<dbReference type="AlphaFoldDB" id="T0Q318"/>
<dbReference type="GeneID" id="19955111"/>
<dbReference type="InParanoid" id="T0Q318"/>
<name>T0Q318_SAPDV</name>
<feature type="transmembrane region" description="Helical" evidence="2">
    <location>
        <begin position="67"/>
        <end position="83"/>
    </location>
</feature>
<sequence>MAKPSRRQSRRKASAVENAKQRSEPTKVLPPADDAAHYMYLYAAMVVVAATCARIDIVALAVPSRYVASWWRFLFVIIVCINVRNHAALARRSWLLRWAAYVVCNFAGMTVTQTIRGETLGYLHSLTPWQDVTSAGLLVEALVAWKPAAQATSLMALRGLCGFPVAVWKCWSVSQHIHYAYTASVSWAKVVPMVTSDMYASGIALACIAHVVSTRSLLPTHLAQLQWPLEIAATVATSILIVHIWHSDEALLRPLGYTAMLLFNMHKFCGASLTYFSRARKVV</sequence>
<dbReference type="OMA" id="HYAYTAS"/>
<protein>
    <submittedName>
        <fullName evidence="3">Uncharacterized protein</fullName>
    </submittedName>
</protein>
<evidence type="ECO:0000313" key="3">
    <source>
        <dbReference type="EMBL" id="EQC27800.1"/>
    </source>
</evidence>
<feature type="transmembrane region" description="Helical" evidence="2">
    <location>
        <begin position="95"/>
        <end position="115"/>
    </location>
</feature>
<keyword evidence="2" id="KW-1133">Transmembrane helix</keyword>
<organism evidence="3 4">
    <name type="scientific">Saprolegnia diclina (strain VS20)</name>
    <dbReference type="NCBI Taxonomy" id="1156394"/>
    <lineage>
        <taxon>Eukaryota</taxon>
        <taxon>Sar</taxon>
        <taxon>Stramenopiles</taxon>
        <taxon>Oomycota</taxon>
        <taxon>Saprolegniomycetes</taxon>
        <taxon>Saprolegniales</taxon>
        <taxon>Saprolegniaceae</taxon>
        <taxon>Saprolegnia</taxon>
    </lineage>
</organism>
<feature type="compositionally biased region" description="Basic residues" evidence="1">
    <location>
        <begin position="1"/>
        <end position="13"/>
    </location>
</feature>
<dbReference type="EMBL" id="JH767202">
    <property type="protein sequence ID" value="EQC27800.1"/>
    <property type="molecule type" value="Genomic_DNA"/>
</dbReference>
<feature type="transmembrane region" description="Helical" evidence="2">
    <location>
        <begin position="39"/>
        <end position="61"/>
    </location>
</feature>
<evidence type="ECO:0000256" key="2">
    <source>
        <dbReference type="SAM" id="Phobius"/>
    </source>
</evidence>
<dbReference type="RefSeq" id="XP_008618730.1">
    <property type="nucleotide sequence ID" value="XM_008620508.1"/>
</dbReference>
<dbReference type="VEuPathDB" id="FungiDB:SDRG_14384"/>
<proteinExistence type="predicted"/>
<feature type="region of interest" description="Disordered" evidence="1">
    <location>
        <begin position="1"/>
        <end position="28"/>
    </location>
</feature>
<dbReference type="OrthoDB" id="60991at2759"/>
<dbReference type="Proteomes" id="UP000030762">
    <property type="component" value="Unassembled WGS sequence"/>
</dbReference>